<evidence type="ECO:0000313" key="9">
    <source>
        <dbReference type="EMBL" id="TPG35401.1"/>
    </source>
</evidence>
<evidence type="ECO:0000256" key="7">
    <source>
        <dbReference type="SAM" id="SignalP"/>
    </source>
</evidence>
<dbReference type="Gene3D" id="2.40.128.340">
    <property type="match status" value="1"/>
</dbReference>
<reference evidence="9 10" key="1">
    <citation type="journal article" date="2019" name="Environ. Microbiol.">
        <title>Species interactions and distinct microbial communities in high Arctic permafrost affected cryosols are associated with the CH4 and CO2 gas fluxes.</title>
        <authorList>
            <person name="Altshuler I."/>
            <person name="Hamel J."/>
            <person name="Turney S."/>
            <person name="Magnuson E."/>
            <person name="Levesque R."/>
            <person name="Greer C."/>
            <person name="Whyte L.G."/>
        </authorList>
    </citation>
    <scope>NUCLEOTIDE SEQUENCE [LARGE SCALE GENOMIC DNA]</scope>
    <source>
        <strain evidence="9 10">42</strain>
    </source>
</reference>
<dbReference type="InterPro" id="IPR056823">
    <property type="entry name" value="TEN-like_YD-shell"/>
</dbReference>
<evidence type="ECO:0000313" key="10">
    <source>
        <dbReference type="Proteomes" id="UP000319700"/>
    </source>
</evidence>
<feature type="chain" id="PRO_5021384434" description="Teneurin-like YD-shell domain-containing protein" evidence="7">
    <location>
        <begin position="20"/>
        <end position="2223"/>
    </location>
</feature>
<organism evidence="9 10">
    <name type="scientific">Flavobacterium pectinovorum</name>
    <dbReference type="NCBI Taxonomy" id="29533"/>
    <lineage>
        <taxon>Bacteria</taxon>
        <taxon>Pseudomonadati</taxon>
        <taxon>Bacteroidota</taxon>
        <taxon>Flavobacteriia</taxon>
        <taxon>Flavobacteriales</taxon>
        <taxon>Flavobacteriaceae</taxon>
        <taxon>Flavobacterium</taxon>
    </lineage>
</organism>
<evidence type="ECO:0000256" key="2">
    <source>
        <dbReference type="ARBA" id="ARBA00022525"/>
    </source>
</evidence>
<dbReference type="InterPro" id="IPR022385">
    <property type="entry name" value="Rhs_assc_core"/>
</dbReference>
<dbReference type="Pfam" id="PF13517">
    <property type="entry name" value="FG-GAP_3"/>
    <property type="match status" value="1"/>
</dbReference>
<dbReference type="Pfam" id="PF03534">
    <property type="entry name" value="SpvB"/>
    <property type="match status" value="1"/>
</dbReference>
<dbReference type="PANTHER" id="PTHR32305">
    <property type="match status" value="1"/>
</dbReference>
<protein>
    <recommendedName>
        <fullName evidence="8">Teneurin-like YD-shell domain-containing protein</fullName>
    </recommendedName>
</protein>
<keyword evidence="2" id="KW-0964">Secreted</keyword>
<feature type="transmembrane region" description="Helical" evidence="6">
    <location>
        <begin position="1948"/>
        <end position="1970"/>
    </location>
</feature>
<dbReference type="Gene3D" id="2.180.10.10">
    <property type="entry name" value="RHS repeat-associated core"/>
    <property type="match status" value="2"/>
</dbReference>
<evidence type="ECO:0000256" key="5">
    <source>
        <dbReference type="ARBA" id="ARBA00023026"/>
    </source>
</evidence>
<feature type="transmembrane region" description="Helical" evidence="6">
    <location>
        <begin position="1919"/>
        <end position="1936"/>
    </location>
</feature>
<dbReference type="RefSeq" id="WP_140511061.1">
    <property type="nucleotide sequence ID" value="NZ_RCZH01000017.1"/>
</dbReference>
<name>A0A502EGE8_9FLAO</name>
<dbReference type="InterPro" id="IPR003284">
    <property type="entry name" value="Sal_SpvB"/>
</dbReference>
<keyword evidence="6" id="KW-0812">Transmembrane</keyword>
<dbReference type="SUPFAM" id="SSF69318">
    <property type="entry name" value="Integrin alpha N-terminal domain"/>
    <property type="match status" value="1"/>
</dbReference>
<dbReference type="InterPro" id="IPR028994">
    <property type="entry name" value="Integrin_alpha_N"/>
</dbReference>
<accession>A0A502EGE8</accession>
<evidence type="ECO:0000259" key="8">
    <source>
        <dbReference type="Pfam" id="PF25023"/>
    </source>
</evidence>
<gene>
    <name evidence="9" type="ORF">EAH81_21830</name>
</gene>
<dbReference type="SUPFAM" id="SSF49785">
    <property type="entry name" value="Galactose-binding domain-like"/>
    <property type="match status" value="1"/>
</dbReference>
<feature type="signal peptide" evidence="7">
    <location>
        <begin position="1"/>
        <end position="19"/>
    </location>
</feature>
<feature type="transmembrane region" description="Helical" evidence="6">
    <location>
        <begin position="1976"/>
        <end position="1998"/>
    </location>
</feature>
<sequence length="2223" mass="244846">MKQFYISFLFISFSLFLSAQSTEVGSTPGELSVSLSGAATYNLPIAVPPGINGVVPQISLAYNSQSGSGNAGYGWNIAGISTIGRIASTKFHDGVIDPVDFDNLDRFTLDGQRLIVKNGTIGAYGANLTVYETESFSNVKITSYGVHPNGANYGPAYFIVEYPDGSKANYGNSTDSRSITDWAITYWENPQGVRISYNYSLTNNILDITSVKYGTLTNITPINEIKFNYGPRGRSEQSYIGGQSLSKTKILSSINVIGNGVGFRNYFLDYISSQLDYQRLSRITEKNGDNSKSYNPTTFDYSTSTETVLQKNSISSVGLGQINANNSQIVSGDFDGDAKMDFILYPTTGVNTKKDFWMFTKVDQTSLNFPLKGATGYFGDAFASTGLTSNGKFFPYQGITLVQGDTDPNAINFNTYYKSSNGVTLENTKKAVFPERSISDCYDSKNVTLEKTFLSGDFNGDGLTDVIAIDKEVQEWFCFDDRDGYPAQSYATNITMYLYFVDLDRRKTTNFVNFAGALKDYYLTTGRIETFDVNGDGKTDILHFKNGMVTVYTLDNNNQLELLWQMSDPDIKITQSILSGDYNGDGKMDFIIPKSTGLYATDYVNFISKGNGFEKTPRTYTFSNLGYSEDSQAIYTSTLIPLDINADGKTDIVQFRSIYQKSSGTGTATITIFKNKESSFVASSIPTYQTASSSNIKSYPIPIFLSPKTNNQYLSVGLISDSQMYTFDSQNDVSKELLIKSVTNGNLVKQSITYSPLQQDQYEPFYSPTIFTETFPNIDIIAAPNFKIVTKLEQQSVGGGYKKQLFNYSGAVSNANGIGFLGFRATMRTNWHNDTTSLISTVSKNNIDLRGANVENFSVLDDQVPTDSTPTVFISRSTLNYNTAADALQSNKVFKLKNTSLNEFNGLDGTTKTVTTVYDKFNNPLTITTELKENGITNPIQTSITKIDYKTENASPYYVGVPSSKNLDVSVTGSRMLSEEVYEYNNTTYGLLTKISKKADITTNYIDEKNDYDGFGNITKKTITITGLTPRITSYVYDTSGRFLIKSTDIEGLFKTFDYNLSSGVLKSEVNQNGLTTSYEYDSWFKKTKTIDYLDKSNNHVYSRSAEKTLITNTGDDGSNSEETFDDLGRKTKRKTKDISGNFTSTDYLYDIYDRNYKVSEPYSGASPTQFSETQYDEYGRLKKSISFTGKTTDVKYLGLTTTVSDSLKTTVSIRNAVGKIISMTDTPGGTITYTYFANGNLNTTLYGTSKTEILQDAWGRKKELRDPSAGTYKYEYNDLGEITKEETPAGYTMYKLNAFGKLDEKKIVMGTNDTISRTKYSYDPTTKLLLKSEFTDKKNTSTITDVYTYDSSKRIIKTVETGLYSTFTKRYSYDAFGRTDTITSIAKAGVKTSSQKIVNTYKNGSHWQILDGITNAVLWQNTAVNARGQVTSAQSGPMTITNTYDSYGYISQAKFDKTTPLTNILTLNTAFNTKTGNLSSRSNTLFGRNETFKYDSLDRLTDYTNKLGVLETQTYDDRGRITQNSVGTYEYDSLNPYRNKAIAVTPEALGYYSMREGIFNDSMEDRIGWGPNTAFYSYDNTTVAHTGKNSLKLANTLTTEQFVFSDKWVDIDNTIATQYTYSAWFKSDNPQAEIFLYMKDAANVVTQVNTINNTKGAWTQITGTFTVPATVKKLRLRLDNNGLGNIWFDDVQIRKTSDLATTTRALNVTYNTFKSPIEIEETGVDKISFTYNDGNDRSSMFYGGQQTNKLQRTYFKHYSADGTMEIKQNTVTGAVEFITYIGGDGYTAPIAAKSDGINPSNYLYLARDYQGTIVAIVDQTGAIVEKRLFDAWGTIVKVQDGAGNILSGLTVLDRGYTGHEHLQSIGIIHMNGRLYDPKLHRFMQPDNFVQDPFNTQNYNRYGYCWNNPLRYNDASGEWVHIVIGAVIGGVINWGVHGFRMDMEGLKAFGIGAGAGALGAATGGAAFGLAGGASAGAGGALAGAFSGGIGTLSSSLFLSFGNHAAFGDPLMSGKDMIKGVAFGMLTGGVINGVTALAYGKTFWTGATIKVAVQPITLPQTAGLAELDNANNIKTGDYKISSSTEPTTAATFQNNTATNIDIDNGYVDLSNRPEFNTIGSTGKVGEDALKLLGGESQHYAKTTLGGRYIDQLVEGVGNESKVGYTSLTKTISLQIAKDVELINTNQIKGATWYFFRSPVTGKIGASQPLLDALEKYGIKAIINE</sequence>
<dbReference type="Proteomes" id="UP000319700">
    <property type="component" value="Unassembled WGS sequence"/>
</dbReference>
<dbReference type="EMBL" id="RCZH01000017">
    <property type="protein sequence ID" value="TPG35401.1"/>
    <property type="molecule type" value="Genomic_DNA"/>
</dbReference>
<dbReference type="OrthoDB" id="6225685at2"/>
<feature type="transmembrane region" description="Helical" evidence="6">
    <location>
        <begin position="2019"/>
        <end position="2039"/>
    </location>
</feature>
<dbReference type="GO" id="GO:0005576">
    <property type="term" value="C:extracellular region"/>
    <property type="evidence" value="ECO:0007669"/>
    <property type="project" value="UniProtKB-SubCell"/>
</dbReference>
<evidence type="ECO:0000256" key="3">
    <source>
        <dbReference type="ARBA" id="ARBA00022729"/>
    </source>
</evidence>
<dbReference type="InterPro" id="IPR008979">
    <property type="entry name" value="Galactose-bd-like_sf"/>
</dbReference>
<keyword evidence="3 7" id="KW-0732">Signal</keyword>
<keyword evidence="6" id="KW-0472">Membrane</keyword>
<dbReference type="PANTHER" id="PTHR32305:SF15">
    <property type="entry name" value="PROTEIN RHSA-RELATED"/>
    <property type="match status" value="1"/>
</dbReference>
<dbReference type="NCBIfam" id="TIGR03696">
    <property type="entry name" value="Rhs_assc_core"/>
    <property type="match status" value="1"/>
</dbReference>
<evidence type="ECO:0000256" key="1">
    <source>
        <dbReference type="ARBA" id="ARBA00004613"/>
    </source>
</evidence>
<dbReference type="GO" id="GO:0005737">
    <property type="term" value="C:cytoplasm"/>
    <property type="evidence" value="ECO:0007669"/>
    <property type="project" value="InterPro"/>
</dbReference>
<proteinExistence type="predicted"/>
<keyword evidence="6" id="KW-1133">Transmembrane helix</keyword>
<comment type="caution">
    <text evidence="9">The sequence shown here is derived from an EMBL/GenBank/DDBJ whole genome shotgun (WGS) entry which is preliminary data.</text>
</comment>
<keyword evidence="4" id="KW-0677">Repeat</keyword>
<keyword evidence="5" id="KW-0843">Virulence</keyword>
<feature type="domain" description="Teneurin-like YD-shell" evidence="8">
    <location>
        <begin position="1800"/>
        <end position="1909"/>
    </location>
</feature>
<dbReference type="InterPro" id="IPR013517">
    <property type="entry name" value="FG-GAP"/>
</dbReference>
<dbReference type="InterPro" id="IPR050708">
    <property type="entry name" value="T6SS_VgrG/RHS"/>
</dbReference>
<keyword evidence="10" id="KW-1185">Reference proteome</keyword>
<comment type="subcellular location">
    <subcellularLocation>
        <location evidence="1">Secreted</location>
    </subcellularLocation>
</comment>
<evidence type="ECO:0000256" key="6">
    <source>
        <dbReference type="SAM" id="Phobius"/>
    </source>
</evidence>
<dbReference type="Pfam" id="PF25023">
    <property type="entry name" value="TEN_YD-shell"/>
    <property type="match status" value="1"/>
</dbReference>
<evidence type="ECO:0000256" key="4">
    <source>
        <dbReference type="ARBA" id="ARBA00022737"/>
    </source>
</evidence>